<dbReference type="EMBL" id="JN227533">
    <property type="protein sequence ID" value="AEQ32109.1"/>
    <property type="molecule type" value="Genomic_DNA"/>
</dbReference>
<feature type="transmembrane region" description="Helical" evidence="2">
    <location>
        <begin position="222"/>
        <end position="242"/>
    </location>
</feature>
<organism evidence="3 4">
    <name type="scientific">macacine betaherpesvirus 8</name>
    <dbReference type="NCBI Taxonomy" id="2560567"/>
    <lineage>
        <taxon>Viruses</taxon>
        <taxon>Duplodnaviria</taxon>
        <taxon>Heunggongvirae</taxon>
        <taxon>Peploviricota</taxon>
        <taxon>Herviviricetes</taxon>
        <taxon>Herpesvirales</taxon>
        <taxon>Orthoherpesviridae</taxon>
        <taxon>Betaherpesvirinae</taxon>
        <taxon>Cytomegalovirus</taxon>
        <taxon>Cytomegalovirus macacinebeta8</taxon>
    </lineage>
</organism>
<name>G8H135_9BETA</name>
<proteinExistence type="predicted"/>
<accession>G8H135</accession>
<evidence type="ECO:0000313" key="4">
    <source>
        <dbReference type="Proteomes" id="UP000174965"/>
    </source>
</evidence>
<reference evidence="3 4" key="1">
    <citation type="journal article" date="2011" name="J. Virol.">
        <title>Genomic sequencing and characterization of cynomolgus macaque cytomegalovirus.</title>
        <authorList>
            <person name="Marsh A.K."/>
            <person name="Willer D.O."/>
            <person name="Ambagala A.P."/>
            <person name="Dzamba M."/>
            <person name="Chan J.K."/>
            <person name="Pilon R."/>
            <person name="Fournier J."/>
            <person name="Sandstrom P."/>
            <person name="Brudno M."/>
            <person name="Macdonald K.S."/>
        </authorList>
    </citation>
    <scope>NUCLEOTIDE SEQUENCE [LARGE SCALE GENOMIC DNA]</scope>
    <source>
        <strain evidence="3 4">Ottawa</strain>
    </source>
</reference>
<sequence>MHCINMPLRTLASCLVFLTLFVYLHSDYVYVSVLTRSHGLTWTSIGGVNDTEISNLSNYSFNQDNATTTNNSSNGNGSVSQLSDGCLTRTETYVSMIWIFNCTKDTSVTDFWYLGNGYNQSDDTCKSSLATYLSSMCNIWTNYSNANESRQDHLNTSEVRCVIPETYSVNTTIQQYNDTELENQGRQYHQLFPLRHTCSLVEALAFDIVERYVYISRLCWNLAQIFALLCIVTVSLVVWIRFQYCGKIPCMCLLPPNVSAVPTCQDVIVENSVNQPEEDSTSLNSPVEPESSEITPILSASEKPCVQKPSVPPKPPTVSSQFKVMHALNKPCMLPKPPPKPTSLQSPKPDVFTFDEQDIQKHKEEISQQQQVKPKRIPVLAHPPSTLPRTTHAPRLPPPPRQTTFSPRAPTMIPWDRKCQMSPVEYSSWRQQSESLPAELDPWNVNPHRWL</sequence>
<protein>
    <submittedName>
        <fullName evidence="3">Protein UL20</fullName>
    </submittedName>
</protein>
<keyword evidence="2" id="KW-1133">Transmembrane helix</keyword>
<evidence type="ECO:0000256" key="2">
    <source>
        <dbReference type="SAM" id="Phobius"/>
    </source>
</evidence>
<keyword evidence="4" id="KW-1185">Reference proteome</keyword>
<keyword evidence="2" id="KW-0472">Membrane</keyword>
<dbReference type="InterPro" id="IPR035142">
    <property type="entry name" value="UL20"/>
</dbReference>
<evidence type="ECO:0000313" key="3">
    <source>
        <dbReference type="EMBL" id="AEQ32109.1"/>
    </source>
</evidence>
<dbReference type="Pfam" id="PF17582">
    <property type="entry name" value="UL20"/>
    <property type="match status" value="1"/>
</dbReference>
<gene>
    <name evidence="3" type="ORF">cyUL20</name>
</gene>
<evidence type="ECO:0000256" key="1">
    <source>
        <dbReference type="SAM" id="MobiDB-lite"/>
    </source>
</evidence>
<dbReference type="Proteomes" id="UP000174965">
    <property type="component" value="Segment"/>
</dbReference>
<feature type="region of interest" description="Disordered" evidence="1">
    <location>
        <begin position="379"/>
        <end position="414"/>
    </location>
</feature>
<keyword evidence="2" id="KW-0812">Transmembrane</keyword>